<dbReference type="PROSITE" id="PS51257">
    <property type="entry name" value="PROKAR_LIPOPROTEIN"/>
    <property type="match status" value="1"/>
</dbReference>
<evidence type="ECO:0000256" key="1">
    <source>
        <dbReference type="ARBA" id="ARBA00004196"/>
    </source>
</evidence>
<dbReference type="InterPro" id="IPR050555">
    <property type="entry name" value="Bact_Solute-Bind_Prot2"/>
</dbReference>
<accession>A0ABW7QXG8</accession>
<dbReference type="RefSeq" id="WP_397715609.1">
    <property type="nucleotide sequence ID" value="NZ_JBIRGN010000005.1"/>
</dbReference>
<gene>
    <name evidence="5" type="ORF">ACH4F9_29530</name>
</gene>
<feature type="domain" description="Periplasmic binding protein" evidence="4">
    <location>
        <begin position="40"/>
        <end position="299"/>
    </location>
</feature>
<dbReference type="Pfam" id="PF13407">
    <property type="entry name" value="Peripla_BP_4"/>
    <property type="match status" value="1"/>
</dbReference>
<reference evidence="5 6" key="1">
    <citation type="submission" date="2024-10" db="EMBL/GenBank/DDBJ databases">
        <title>The Natural Products Discovery Center: Release of the First 8490 Sequenced Strains for Exploring Actinobacteria Biosynthetic Diversity.</title>
        <authorList>
            <person name="Kalkreuter E."/>
            <person name="Kautsar S.A."/>
            <person name="Yang D."/>
            <person name="Bader C.D."/>
            <person name="Teijaro C.N."/>
            <person name="Fluegel L."/>
            <person name="Davis C.M."/>
            <person name="Simpson J.R."/>
            <person name="Lauterbach L."/>
            <person name="Steele A.D."/>
            <person name="Gui C."/>
            <person name="Meng S."/>
            <person name="Li G."/>
            <person name="Viehrig K."/>
            <person name="Ye F."/>
            <person name="Su P."/>
            <person name="Kiefer A.F."/>
            <person name="Nichols A."/>
            <person name="Cepeda A.J."/>
            <person name="Yan W."/>
            <person name="Fan B."/>
            <person name="Jiang Y."/>
            <person name="Adhikari A."/>
            <person name="Zheng C.-J."/>
            <person name="Schuster L."/>
            <person name="Cowan T.M."/>
            <person name="Smanski M.J."/>
            <person name="Chevrette M.G."/>
            <person name="De Carvalho L.P.S."/>
            <person name="Shen B."/>
        </authorList>
    </citation>
    <scope>NUCLEOTIDE SEQUENCE [LARGE SCALE GENOMIC DNA]</scope>
    <source>
        <strain evidence="5 6">NPDC017990</strain>
    </source>
</reference>
<keyword evidence="6" id="KW-1185">Reference proteome</keyword>
<dbReference type="EMBL" id="JBIRGQ010000005">
    <property type="protein sequence ID" value="MFH8549169.1"/>
    <property type="molecule type" value="Genomic_DNA"/>
</dbReference>
<evidence type="ECO:0000313" key="6">
    <source>
        <dbReference type="Proteomes" id="UP001610818"/>
    </source>
</evidence>
<sequence>MNTHLRRAAIAMTATAMAVSLAACGEAGGGDKGDSDNKTIGLLLPESKTTRYESFDYPLIKAKVKELCSDCEINYKNASENVSTQKQQFDDLVDSGVKVIILDAVDSGATKAWVQEAEKKDIKVVAYDRLAEGPVSAYVSFDNEKIGKLQGEGILKALGDKAKDSDVVMINGKESDPNAALFKKGAHSVLDGKVKKIVYEQTGEWDPKIAGEKMGTAITSLGKDGFDAVYSANDGMAGGIVAALESAKVKGIPVGGQDAELAGIQRILKGTQAFTIYKPYKPEAEKTAEVAVKLLNGEKIDSLVTDKLDSPSDKGIPSALVQAFVVTKDDIKDTVVKDKLYKTSEICTPDFAKACADAGIK</sequence>
<organism evidence="5 6">
    <name type="scientific">Streptomyces longisporoflavus</name>
    <dbReference type="NCBI Taxonomy" id="28044"/>
    <lineage>
        <taxon>Bacteria</taxon>
        <taxon>Bacillati</taxon>
        <taxon>Actinomycetota</taxon>
        <taxon>Actinomycetes</taxon>
        <taxon>Kitasatosporales</taxon>
        <taxon>Streptomycetaceae</taxon>
        <taxon>Streptomyces</taxon>
    </lineage>
</organism>
<name>A0ABW7QXG8_9ACTN</name>
<dbReference type="SUPFAM" id="SSF53822">
    <property type="entry name" value="Periplasmic binding protein-like I"/>
    <property type="match status" value="1"/>
</dbReference>
<dbReference type="Proteomes" id="UP001610818">
    <property type="component" value="Unassembled WGS sequence"/>
</dbReference>
<feature type="chain" id="PRO_5047424423" evidence="3">
    <location>
        <begin position="23"/>
        <end position="361"/>
    </location>
</feature>
<keyword evidence="2 3" id="KW-0732">Signal</keyword>
<dbReference type="PANTHER" id="PTHR30036">
    <property type="entry name" value="D-XYLOSE-BINDING PERIPLASMIC PROTEIN"/>
    <property type="match status" value="1"/>
</dbReference>
<dbReference type="PANTHER" id="PTHR30036:SF1">
    <property type="entry name" value="D-XYLOSE-BINDING PERIPLASMIC PROTEIN"/>
    <property type="match status" value="1"/>
</dbReference>
<evidence type="ECO:0000259" key="4">
    <source>
        <dbReference type="Pfam" id="PF13407"/>
    </source>
</evidence>
<feature type="signal peptide" evidence="3">
    <location>
        <begin position="1"/>
        <end position="22"/>
    </location>
</feature>
<comment type="subcellular location">
    <subcellularLocation>
        <location evidence="1">Cell envelope</location>
    </subcellularLocation>
</comment>
<evidence type="ECO:0000256" key="2">
    <source>
        <dbReference type="ARBA" id="ARBA00022729"/>
    </source>
</evidence>
<evidence type="ECO:0000313" key="5">
    <source>
        <dbReference type="EMBL" id="MFH8549169.1"/>
    </source>
</evidence>
<dbReference type="InterPro" id="IPR028082">
    <property type="entry name" value="Peripla_BP_I"/>
</dbReference>
<protein>
    <submittedName>
        <fullName evidence="5">Substrate-binding domain-containing protein</fullName>
    </submittedName>
</protein>
<evidence type="ECO:0000256" key="3">
    <source>
        <dbReference type="SAM" id="SignalP"/>
    </source>
</evidence>
<dbReference type="InterPro" id="IPR025997">
    <property type="entry name" value="SBP_2_dom"/>
</dbReference>
<dbReference type="Gene3D" id="3.40.50.2300">
    <property type="match status" value="2"/>
</dbReference>
<proteinExistence type="predicted"/>
<comment type="caution">
    <text evidence="5">The sequence shown here is derived from an EMBL/GenBank/DDBJ whole genome shotgun (WGS) entry which is preliminary data.</text>
</comment>